<dbReference type="AlphaFoldDB" id="A0A2A2TAF6"/>
<dbReference type="RefSeq" id="WP_095724867.1">
    <property type="nucleotide sequence ID" value="NZ_NTFS01000579.1"/>
</dbReference>
<feature type="transmembrane region" description="Helical" evidence="1">
    <location>
        <begin position="38"/>
        <end position="54"/>
    </location>
</feature>
<feature type="transmembrane region" description="Helical" evidence="1">
    <location>
        <begin position="12"/>
        <end position="32"/>
    </location>
</feature>
<feature type="transmembrane region" description="Helical" evidence="1">
    <location>
        <begin position="61"/>
        <end position="81"/>
    </location>
</feature>
<name>A0A2A2TAF6_9CYAN</name>
<evidence type="ECO:0000313" key="2">
    <source>
        <dbReference type="EMBL" id="PAX47892.1"/>
    </source>
</evidence>
<sequence length="126" mass="14186">MIQTDKSALKARNILLAMFVVLCILDVTLVAIARDKWAIGRILLTIIVMHFVLQGRKWAKWLLMGICSLLVVILIAMVLALSSKLSTILIVGSLIMVVLSAIIPIYMTNSKDLNRYFLSKRHNYSQ</sequence>
<protein>
    <submittedName>
        <fullName evidence="2">Uncharacterized protein</fullName>
    </submittedName>
</protein>
<dbReference type="EMBL" id="NTFS01000579">
    <property type="protein sequence ID" value="PAX47892.1"/>
    <property type="molecule type" value="Genomic_DNA"/>
</dbReference>
<comment type="caution">
    <text evidence="2">The sequence shown here is derived from an EMBL/GenBank/DDBJ whole genome shotgun (WGS) entry which is preliminary data.</text>
</comment>
<organism evidence="2 3">
    <name type="scientific">Brunnivagina elsteri CCALA 953</name>
    <dbReference type="NCBI Taxonomy" id="987040"/>
    <lineage>
        <taxon>Bacteria</taxon>
        <taxon>Bacillati</taxon>
        <taxon>Cyanobacteriota</taxon>
        <taxon>Cyanophyceae</taxon>
        <taxon>Nostocales</taxon>
        <taxon>Calotrichaceae</taxon>
        <taxon>Brunnivagina</taxon>
    </lineage>
</organism>
<keyword evidence="1" id="KW-0812">Transmembrane</keyword>
<reference evidence="2 3" key="1">
    <citation type="submission" date="2017-08" db="EMBL/GenBank/DDBJ databases">
        <title>Draft genome sequence of filamentous cyanobacterium Calothrix elsteri CCALA 953.</title>
        <authorList>
            <person name="Gagunashvili A.N."/>
            <person name="Elster J."/>
            <person name="Andresson O.S."/>
        </authorList>
    </citation>
    <scope>NUCLEOTIDE SEQUENCE [LARGE SCALE GENOMIC DNA]</scope>
    <source>
        <strain evidence="2 3">CCALA 953</strain>
    </source>
</reference>
<accession>A0A2A2TAF6</accession>
<feature type="transmembrane region" description="Helical" evidence="1">
    <location>
        <begin position="87"/>
        <end position="107"/>
    </location>
</feature>
<gene>
    <name evidence="2" type="ORF">CK510_28615</name>
</gene>
<proteinExistence type="predicted"/>
<keyword evidence="3" id="KW-1185">Reference proteome</keyword>
<dbReference type="OrthoDB" id="514824at2"/>
<keyword evidence="1" id="KW-0472">Membrane</keyword>
<dbReference type="Proteomes" id="UP000218238">
    <property type="component" value="Unassembled WGS sequence"/>
</dbReference>
<evidence type="ECO:0000313" key="3">
    <source>
        <dbReference type="Proteomes" id="UP000218238"/>
    </source>
</evidence>
<keyword evidence="1" id="KW-1133">Transmembrane helix</keyword>
<evidence type="ECO:0000256" key="1">
    <source>
        <dbReference type="SAM" id="Phobius"/>
    </source>
</evidence>